<reference evidence="23 24" key="1">
    <citation type="journal article" date="2019" name="Sci. Rep.">
        <title>Comparative genomics of chytrid fungi reveal insights into the obligate biotrophic and pathogenic lifestyle of Synchytrium endobioticum.</title>
        <authorList>
            <person name="van de Vossenberg B.T.L.H."/>
            <person name="Warris S."/>
            <person name="Nguyen H.D.T."/>
            <person name="van Gent-Pelzer M.P.E."/>
            <person name="Joly D.L."/>
            <person name="van de Geest H.C."/>
            <person name="Bonants P.J.M."/>
            <person name="Smith D.S."/>
            <person name="Levesque C.A."/>
            <person name="van der Lee T.A.J."/>
        </authorList>
    </citation>
    <scope>NUCLEOTIDE SEQUENCE [LARGE SCALE GENOMIC DNA]</scope>
    <source>
        <strain evidence="23 24">CBS 809.83</strain>
    </source>
</reference>
<dbReference type="AlphaFoldDB" id="A0A507ECW0"/>
<dbReference type="STRING" id="109895.A0A507ECW0"/>
<dbReference type="GO" id="GO:1990604">
    <property type="term" value="C:IRE1-TRAF2-ASK1 complex"/>
    <property type="evidence" value="ECO:0007669"/>
    <property type="project" value="TreeGrafter"/>
</dbReference>
<dbReference type="InterPro" id="IPR015943">
    <property type="entry name" value="WD40/YVTN_repeat-like_dom_sf"/>
</dbReference>
<evidence type="ECO:0000256" key="2">
    <source>
        <dbReference type="ARBA" id="ARBA00004479"/>
    </source>
</evidence>
<dbReference type="GO" id="GO:0070059">
    <property type="term" value="P:intrinsic apoptotic signaling pathway in response to endoplasmic reticulum stress"/>
    <property type="evidence" value="ECO:0007669"/>
    <property type="project" value="TreeGrafter"/>
</dbReference>
<protein>
    <recommendedName>
        <fullName evidence="3">non-specific serine/threonine protein kinase</fullName>
        <ecNumber evidence="3">2.7.11.1</ecNumber>
    </recommendedName>
</protein>
<dbReference type="InterPro" id="IPR008271">
    <property type="entry name" value="Ser/Thr_kinase_AS"/>
</dbReference>
<comment type="subcellular location">
    <subcellularLocation>
        <location evidence="2">Membrane</location>
        <topology evidence="2">Single-pass type I membrane protein</topology>
    </subcellularLocation>
</comment>
<dbReference type="GO" id="GO:0004521">
    <property type="term" value="F:RNA endonuclease activity"/>
    <property type="evidence" value="ECO:0007669"/>
    <property type="project" value="InterPro"/>
</dbReference>
<dbReference type="GO" id="GO:0036498">
    <property type="term" value="P:IRE1-mediated unfolded protein response"/>
    <property type="evidence" value="ECO:0007669"/>
    <property type="project" value="TreeGrafter"/>
</dbReference>
<evidence type="ECO:0000256" key="14">
    <source>
        <dbReference type="ARBA" id="ARBA00022989"/>
    </source>
</evidence>
<keyword evidence="8 20" id="KW-0732">Signal</keyword>
<proteinExistence type="predicted"/>
<evidence type="ECO:0000259" key="21">
    <source>
        <dbReference type="PROSITE" id="PS50011"/>
    </source>
</evidence>
<evidence type="ECO:0000256" key="17">
    <source>
        <dbReference type="ARBA" id="ARBA00048659"/>
    </source>
</evidence>
<dbReference type="GO" id="GO:0046872">
    <property type="term" value="F:metal ion binding"/>
    <property type="evidence" value="ECO:0007669"/>
    <property type="project" value="UniProtKB-KW"/>
</dbReference>
<evidence type="ECO:0000256" key="11">
    <source>
        <dbReference type="ARBA" id="ARBA00022801"/>
    </source>
</evidence>
<keyword evidence="5" id="KW-0808">Transferase</keyword>
<dbReference type="PROSITE" id="PS00108">
    <property type="entry name" value="PROTEIN_KINASE_ST"/>
    <property type="match status" value="1"/>
</dbReference>
<dbReference type="GO" id="GO:0016787">
    <property type="term" value="F:hydrolase activity"/>
    <property type="evidence" value="ECO:0007669"/>
    <property type="project" value="UniProtKB-KW"/>
</dbReference>
<evidence type="ECO:0000256" key="8">
    <source>
        <dbReference type="ARBA" id="ARBA00022729"/>
    </source>
</evidence>
<evidence type="ECO:0000256" key="18">
    <source>
        <dbReference type="ARBA" id="ARBA00048977"/>
    </source>
</evidence>
<evidence type="ECO:0000256" key="6">
    <source>
        <dbReference type="ARBA" id="ARBA00022692"/>
    </source>
</evidence>
<evidence type="ECO:0000256" key="7">
    <source>
        <dbReference type="ARBA" id="ARBA00022723"/>
    </source>
</evidence>
<keyword evidence="10" id="KW-0418">Kinase</keyword>
<sequence>MTHPALFLLAILLVLCRSLSYLTAAEPGGYAPPKPKDLIHIFGEKRPVDLLSPTDLLVVTTLDGALHGIHRPTGRVLWTREDDGWGPLVSVRDIAAEARAAALEEAMTGESQNAEPLSPPVDAELELPDSEDVVLLAEEIDGSETGGSQGVWIPEPTGNGDLYFYEPGKSIQKLRLPIKRIVDDNHAFMFGDFVFTGKKITRLVALNPFNGQTLQRYGGDSQGDEELSPVAINDRDAVFIGRTQYLLSAWDKKTSKLRWNITYGEFSAPNSPNFHAEGVWGETSDLKVIPPPDSGKVEMTSDAEGFITFKGRDNDLPIRMQFESPAVGAFHIGPHLEGYHVEKIYPPATTPTRSLSTETRTDAYVGHHKGSYYILSSKNYPDIAAASASLLPSVPASELSRFAKMKELGMRAGETMGEGQWIWGWVRVVVGLVSLVAGLYKWGMSMFRQRWSPPGILAQSNALATLSSLQDSLSARTPITLPTTAELGQLVEKDSVSVSMEPAHPSPVSTPTTKKKKKSTKTAKLQSPDVEVDQSTISSADSPADRPPLVDEKASVLGHTKLSSIEVTQEVLGYGSHGTVVYKGSFEGRDVAVKRLLLDFYDVADHEVRMLQESDDHPNVIRYYFREKSQGFMYIALELCPASLHDIIEKSTNKPDYHALRFRLKPTQVLFQIVQGLHHLHALKIVHRDIKPQNILIALSKAKGKNAHDAHPRILISDFGLGKRLADDQSSFHHTHHTAGGTVGWRAAECMLAQNSFPASTDGASSSSSSSSSSGPNPANSDVQQNAVRITKSIDIFSAGCTFYYILTGGAHPFGDKFVREVNILKGNFRLDKLDAMGEDGYEAKDLIKRMIAKDPAKRPTTSQLLTHPYFWTPSQRLNFLADASDRLEIEPRDPPSPLLKTLERLAPKVVGPDWYRRIDRALLDNLGKYRKYEGALVRDLLRVVRNKKHHYQDLPPDVQQSLGSLPEGFVTYFTSRFPALLLHVYNVVADTKLRSEAMFKVYFEVRH</sequence>
<dbReference type="Proteomes" id="UP000318582">
    <property type="component" value="Unassembled WGS sequence"/>
</dbReference>
<dbReference type="Gene3D" id="3.30.200.20">
    <property type="entry name" value="Phosphorylase Kinase, domain 1"/>
    <property type="match status" value="1"/>
</dbReference>
<dbReference type="InterPro" id="IPR010513">
    <property type="entry name" value="KEN_dom"/>
</dbReference>
<keyword evidence="11" id="KW-0378">Hydrolase</keyword>
<evidence type="ECO:0000256" key="13">
    <source>
        <dbReference type="ARBA" id="ARBA00022842"/>
    </source>
</evidence>
<dbReference type="SMART" id="SM00564">
    <property type="entry name" value="PQQ"/>
    <property type="match status" value="3"/>
</dbReference>
<feature type="region of interest" description="Disordered" evidence="19">
    <location>
        <begin position="496"/>
        <end position="550"/>
    </location>
</feature>
<dbReference type="InterPro" id="IPR038357">
    <property type="entry name" value="KEN_sf"/>
</dbReference>
<comment type="catalytic activity">
    <reaction evidence="17">
        <text>L-threonyl-[protein] + ATP = O-phospho-L-threonyl-[protein] + ADP + H(+)</text>
        <dbReference type="Rhea" id="RHEA:46608"/>
        <dbReference type="Rhea" id="RHEA-COMP:11060"/>
        <dbReference type="Rhea" id="RHEA-COMP:11605"/>
        <dbReference type="ChEBI" id="CHEBI:15378"/>
        <dbReference type="ChEBI" id="CHEBI:30013"/>
        <dbReference type="ChEBI" id="CHEBI:30616"/>
        <dbReference type="ChEBI" id="CHEBI:61977"/>
        <dbReference type="ChEBI" id="CHEBI:456216"/>
        <dbReference type="EC" id="2.7.11.1"/>
    </reaction>
    <physiologicalReaction direction="left-to-right" evidence="17">
        <dbReference type="Rhea" id="RHEA:46609"/>
    </physiologicalReaction>
</comment>
<evidence type="ECO:0000256" key="3">
    <source>
        <dbReference type="ARBA" id="ARBA00012513"/>
    </source>
</evidence>
<keyword evidence="24" id="KW-1185">Reference proteome</keyword>
<feature type="domain" description="Protein kinase" evidence="21">
    <location>
        <begin position="566"/>
        <end position="871"/>
    </location>
</feature>
<evidence type="ECO:0000256" key="12">
    <source>
        <dbReference type="ARBA" id="ARBA00022840"/>
    </source>
</evidence>
<evidence type="ECO:0000313" key="24">
    <source>
        <dbReference type="Proteomes" id="UP000318582"/>
    </source>
</evidence>
<name>A0A507ECW0_9FUNG</name>
<dbReference type="GO" id="GO:0004674">
    <property type="term" value="F:protein serine/threonine kinase activity"/>
    <property type="evidence" value="ECO:0007669"/>
    <property type="project" value="UniProtKB-KW"/>
</dbReference>
<feature type="domain" description="KEN" evidence="22">
    <location>
        <begin position="874"/>
        <end position="1006"/>
    </location>
</feature>
<evidence type="ECO:0000256" key="9">
    <source>
        <dbReference type="ARBA" id="ARBA00022741"/>
    </source>
</evidence>
<comment type="catalytic activity">
    <reaction evidence="18">
        <text>L-seryl-[protein] + ATP = O-phospho-L-seryl-[protein] + ADP + H(+)</text>
        <dbReference type="Rhea" id="RHEA:17989"/>
        <dbReference type="Rhea" id="RHEA-COMP:9863"/>
        <dbReference type="Rhea" id="RHEA-COMP:11604"/>
        <dbReference type="ChEBI" id="CHEBI:15378"/>
        <dbReference type="ChEBI" id="CHEBI:29999"/>
        <dbReference type="ChEBI" id="CHEBI:30616"/>
        <dbReference type="ChEBI" id="CHEBI:83421"/>
        <dbReference type="ChEBI" id="CHEBI:456216"/>
        <dbReference type="EC" id="2.7.11.1"/>
    </reaction>
    <physiologicalReaction direction="left-to-right" evidence="18">
        <dbReference type="Rhea" id="RHEA:17990"/>
    </physiologicalReaction>
</comment>
<evidence type="ECO:0000256" key="10">
    <source>
        <dbReference type="ARBA" id="ARBA00022777"/>
    </source>
</evidence>
<evidence type="ECO:0000256" key="20">
    <source>
        <dbReference type="SAM" id="SignalP"/>
    </source>
</evidence>
<evidence type="ECO:0000256" key="16">
    <source>
        <dbReference type="ARBA" id="ARBA00023180"/>
    </source>
</evidence>
<dbReference type="InterPro" id="IPR018391">
    <property type="entry name" value="PQQ_b-propeller_rpt"/>
</dbReference>
<dbReference type="FunFam" id="3.30.200.20:FF:000077">
    <property type="entry name" value="Putative Serine/threonine-protein kinase/endoribonuclease IRE1"/>
    <property type="match status" value="1"/>
</dbReference>
<keyword evidence="6" id="KW-0812">Transmembrane</keyword>
<gene>
    <name evidence="23" type="ORF">PhCBS80983_g01496</name>
</gene>
<dbReference type="InterPro" id="IPR011047">
    <property type="entry name" value="Quinoprotein_ADH-like_sf"/>
</dbReference>
<dbReference type="GO" id="GO:0006397">
    <property type="term" value="P:mRNA processing"/>
    <property type="evidence" value="ECO:0007669"/>
    <property type="project" value="InterPro"/>
</dbReference>
<dbReference type="Gene3D" id="1.20.1440.180">
    <property type="entry name" value="KEN domain"/>
    <property type="match status" value="1"/>
</dbReference>
<dbReference type="InterPro" id="IPR011009">
    <property type="entry name" value="Kinase-like_dom_sf"/>
</dbReference>
<dbReference type="SMART" id="SM00220">
    <property type="entry name" value="S_TKc"/>
    <property type="match status" value="1"/>
</dbReference>
<dbReference type="SUPFAM" id="SSF56112">
    <property type="entry name" value="Protein kinase-like (PK-like)"/>
    <property type="match status" value="1"/>
</dbReference>
<dbReference type="PROSITE" id="PS50011">
    <property type="entry name" value="PROTEIN_KINASE_DOM"/>
    <property type="match status" value="1"/>
</dbReference>
<dbReference type="PANTHER" id="PTHR13954:SF6">
    <property type="entry name" value="NON-SPECIFIC SERINE_THREONINE PROTEIN KINASE"/>
    <property type="match status" value="1"/>
</dbReference>
<keyword evidence="9" id="KW-0547">Nucleotide-binding</keyword>
<evidence type="ECO:0000313" key="23">
    <source>
        <dbReference type="EMBL" id="TPX60900.1"/>
    </source>
</evidence>
<evidence type="ECO:0000259" key="22">
    <source>
        <dbReference type="PROSITE" id="PS51392"/>
    </source>
</evidence>
<dbReference type="SUPFAM" id="SSF50998">
    <property type="entry name" value="Quinoprotein alcohol dehydrogenase-like"/>
    <property type="match status" value="1"/>
</dbReference>
<comment type="caution">
    <text evidence="23">The sequence shown here is derived from an EMBL/GenBank/DDBJ whole genome shotgun (WGS) entry which is preliminary data.</text>
</comment>
<evidence type="ECO:0000256" key="4">
    <source>
        <dbReference type="ARBA" id="ARBA00022527"/>
    </source>
</evidence>
<keyword evidence="16" id="KW-0325">Glycoprotein</keyword>
<dbReference type="Pfam" id="PF00069">
    <property type="entry name" value="Pkinase"/>
    <property type="match status" value="2"/>
</dbReference>
<accession>A0A507ECW0</accession>
<dbReference type="EC" id="2.7.11.1" evidence="3"/>
<dbReference type="InterPro" id="IPR000719">
    <property type="entry name" value="Prot_kinase_dom"/>
</dbReference>
<keyword evidence="13" id="KW-0460">Magnesium</keyword>
<feature type="signal peptide" evidence="20">
    <location>
        <begin position="1"/>
        <end position="24"/>
    </location>
</feature>
<dbReference type="GO" id="GO:0051082">
    <property type="term" value="F:unfolded protein binding"/>
    <property type="evidence" value="ECO:0007669"/>
    <property type="project" value="TreeGrafter"/>
</dbReference>
<dbReference type="EMBL" id="QEAQ01000011">
    <property type="protein sequence ID" value="TPX60900.1"/>
    <property type="molecule type" value="Genomic_DNA"/>
</dbReference>
<evidence type="ECO:0000256" key="5">
    <source>
        <dbReference type="ARBA" id="ARBA00022679"/>
    </source>
</evidence>
<dbReference type="InterPro" id="IPR045133">
    <property type="entry name" value="IRE1/2-like"/>
</dbReference>
<dbReference type="GO" id="GO:0005524">
    <property type="term" value="F:ATP binding"/>
    <property type="evidence" value="ECO:0007669"/>
    <property type="project" value="UniProtKB-KW"/>
</dbReference>
<dbReference type="PROSITE" id="PS51392">
    <property type="entry name" value="KEN"/>
    <property type="match status" value="1"/>
</dbReference>
<feature type="chain" id="PRO_5021344092" description="non-specific serine/threonine protein kinase" evidence="20">
    <location>
        <begin position="25"/>
        <end position="1008"/>
    </location>
</feature>
<dbReference type="FunFam" id="1.20.1440.180:FF:000002">
    <property type="entry name" value="Serine/threonine-protein kinase/endoribonuclease IRE1"/>
    <property type="match status" value="1"/>
</dbReference>
<keyword evidence="7" id="KW-0479">Metal-binding</keyword>
<evidence type="ECO:0000256" key="1">
    <source>
        <dbReference type="ARBA" id="ARBA00001946"/>
    </source>
</evidence>
<keyword evidence="14" id="KW-1133">Transmembrane helix</keyword>
<organism evidence="23 24">
    <name type="scientific">Powellomyces hirtus</name>
    <dbReference type="NCBI Taxonomy" id="109895"/>
    <lineage>
        <taxon>Eukaryota</taxon>
        <taxon>Fungi</taxon>
        <taxon>Fungi incertae sedis</taxon>
        <taxon>Chytridiomycota</taxon>
        <taxon>Chytridiomycota incertae sedis</taxon>
        <taxon>Chytridiomycetes</taxon>
        <taxon>Spizellomycetales</taxon>
        <taxon>Powellomycetaceae</taxon>
        <taxon>Powellomyces</taxon>
    </lineage>
</organism>
<keyword evidence="15" id="KW-0472">Membrane</keyword>
<dbReference type="Gene3D" id="2.130.10.10">
    <property type="entry name" value="YVTN repeat-like/Quinoprotein amine dehydrogenase"/>
    <property type="match status" value="1"/>
</dbReference>
<dbReference type="FunFam" id="1.10.510.10:FF:000572">
    <property type="entry name" value="Serine/threonine-protein kinase/endoribonuclease IRE1"/>
    <property type="match status" value="1"/>
</dbReference>
<comment type="cofactor">
    <cofactor evidence="1">
        <name>Mg(2+)</name>
        <dbReference type="ChEBI" id="CHEBI:18420"/>
    </cofactor>
</comment>
<dbReference type="CDD" id="cd13982">
    <property type="entry name" value="STKc_IRE1"/>
    <property type="match status" value="1"/>
</dbReference>
<keyword evidence="4" id="KW-0723">Serine/threonine-protein kinase</keyword>
<feature type="compositionally biased region" description="Low complexity" evidence="19">
    <location>
        <begin position="765"/>
        <end position="774"/>
    </location>
</feature>
<keyword evidence="12" id="KW-0067">ATP-binding</keyword>
<feature type="region of interest" description="Disordered" evidence="19">
    <location>
        <begin position="758"/>
        <end position="783"/>
    </location>
</feature>
<dbReference type="SMART" id="SM00580">
    <property type="entry name" value="PUG"/>
    <property type="match status" value="1"/>
</dbReference>
<evidence type="ECO:0000256" key="19">
    <source>
        <dbReference type="SAM" id="MobiDB-lite"/>
    </source>
</evidence>
<dbReference type="Gene3D" id="1.10.510.10">
    <property type="entry name" value="Transferase(Phosphotransferase) domain 1"/>
    <property type="match status" value="1"/>
</dbReference>
<evidence type="ECO:0000256" key="15">
    <source>
        <dbReference type="ARBA" id="ARBA00023136"/>
    </source>
</evidence>
<dbReference type="Pfam" id="PF06479">
    <property type="entry name" value="Ribonuc_2-5A"/>
    <property type="match status" value="1"/>
</dbReference>
<dbReference type="PANTHER" id="PTHR13954">
    <property type="entry name" value="IRE1-RELATED"/>
    <property type="match status" value="1"/>
</dbReference>
<dbReference type="CDD" id="cd10422">
    <property type="entry name" value="RNase_Ire1"/>
    <property type="match status" value="1"/>
</dbReference>